<keyword evidence="5" id="KW-0470">Melanin biosynthesis</keyword>
<evidence type="ECO:0000256" key="3">
    <source>
        <dbReference type="ARBA" id="ARBA00022723"/>
    </source>
</evidence>
<dbReference type="InterPro" id="IPR002227">
    <property type="entry name" value="Tyrosinase_Cu-bd"/>
</dbReference>
<dbReference type="AlphaFoldDB" id="A0A8H3CUW5"/>
<dbReference type="EC" id="1.14.18.1" evidence="2"/>
<evidence type="ECO:0000256" key="5">
    <source>
        <dbReference type="ARBA" id="ARBA00023101"/>
    </source>
</evidence>
<dbReference type="InterPro" id="IPR008922">
    <property type="entry name" value="Di-copper_centre_dom_sf"/>
</dbReference>
<dbReference type="Pfam" id="PF00264">
    <property type="entry name" value="Tyrosinase"/>
    <property type="match status" value="1"/>
</dbReference>
<comment type="caution">
    <text evidence="10">The sequence shown here is derived from an EMBL/GenBank/DDBJ whole genome shotgun (WGS) entry which is preliminary data.</text>
</comment>
<dbReference type="PANTHER" id="PTHR11474">
    <property type="entry name" value="TYROSINASE FAMILY MEMBER"/>
    <property type="match status" value="1"/>
</dbReference>
<evidence type="ECO:0000256" key="4">
    <source>
        <dbReference type="ARBA" id="ARBA00023008"/>
    </source>
</evidence>
<keyword evidence="3" id="KW-0479">Metal-binding</keyword>
<dbReference type="Proteomes" id="UP000663850">
    <property type="component" value="Unassembled WGS sequence"/>
</dbReference>
<comment type="similarity">
    <text evidence="1">Belongs to the tyrosinase family.</text>
</comment>
<evidence type="ECO:0000256" key="6">
    <source>
        <dbReference type="ARBA" id="ARBA00048233"/>
    </source>
</evidence>
<evidence type="ECO:0000313" key="11">
    <source>
        <dbReference type="Proteomes" id="UP000663850"/>
    </source>
</evidence>
<dbReference type="Gene3D" id="1.10.1280.10">
    <property type="entry name" value="Di-copper center containing domain from catechol oxidase"/>
    <property type="match status" value="1"/>
</dbReference>
<dbReference type="PRINTS" id="PR00092">
    <property type="entry name" value="TYROSINASE"/>
</dbReference>
<dbReference type="EMBL" id="CAJMWZ010004957">
    <property type="protein sequence ID" value="CAE6498318.1"/>
    <property type="molecule type" value="Genomic_DNA"/>
</dbReference>
<protein>
    <recommendedName>
        <fullName evidence="2">tyrosinase</fullName>
        <ecNumber evidence="2">1.14.18.1</ecNumber>
    </recommendedName>
</protein>
<accession>A0A8H3CUW5</accession>
<dbReference type="InterPro" id="IPR050316">
    <property type="entry name" value="Tyrosinase/Hemocyanin"/>
</dbReference>
<dbReference type="SUPFAM" id="SSF48056">
    <property type="entry name" value="Di-copper centre-containing domain"/>
    <property type="match status" value="1"/>
</dbReference>
<dbReference type="GO" id="GO:0042438">
    <property type="term" value="P:melanin biosynthetic process"/>
    <property type="evidence" value="ECO:0007669"/>
    <property type="project" value="UniProtKB-KW"/>
</dbReference>
<sequence length="738" mass="83920">MSSNDPYLVTGAGKDVQPRLEIRKLILKDKQFTLFVLAWNEIRKPDYKPPAARYGEQAGIHGVPYKPWLGDPKGRPKEGDRTFTGYCNHMSILFPTWHRPSVMLLEQSIWEAATKKAQKYAKDHPTEASEWLDAANKLRFPYWDWTDPGDDSKFPKVFREPKVKLRVPKGAVEEHPNPLYTYNLGSPLPEGFHDRDRLEFDPENEPPFNIPSAYFGRWKRTYRWPTHVKDNPTEQIDKLDSFLNKRPDSQGTPSQGSWTDLKKQVSALFVYPRNLDESDGVYAWDKFSNTRAMSHPTEGDWRNPGNTHYWDIAKQLKVAGSIEQPHNLIHLLVGGLGHMMDNDYASFDPIFFLHHCNVDRILALWEQAYPNYFMGNDGYKDKNDAKQQFKQISGKFGWKDAPKKNPNDPWESIVSITDLKRDTPLTPFRKADGSYWTSDDTRWGSKVPKNYTYEGIHVAEKILDPLRPTTGFAMNLSFAPAQAALGDTIGDTELSATQSTPAIPPAEKTRGSLQKLFGFNPVPARQHAYEILGESRRLIYPDIRKPSFEGYDPIYDFRLWVLRIRVDPYMLGHSYLVNISHNVLDVTGQNVFSGPIGSIAVLTRSKETKCGACQGRRDEEVKSVYNIMIHHKTIAQMAVHSSEMNVVELLQKSLSAEIALSGDIAIANTPTTLPENAKPIPEEFIPEITLHSAALQALYDGSDCDRTKAQDHAPLTPCETYDWQFHGDLFPAQSWVAV</sequence>
<evidence type="ECO:0000256" key="1">
    <source>
        <dbReference type="ARBA" id="ARBA00009928"/>
    </source>
</evidence>
<dbReference type="GO" id="GO:0004503">
    <property type="term" value="F:tyrosinase activity"/>
    <property type="evidence" value="ECO:0007669"/>
    <property type="project" value="UniProtKB-EC"/>
</dbReference>
<feature type="domain" description="Tyrosinase copper-binding" evidence="8">
    <location>
        <begin position="89"/>
        <end position="106"/>
    </location>
</feature>
<evidence type="ECO:0000256" key="2">
    <source>
        <dbReference type="ARBA" id="ARBA00011906"/>
    </source>
</evidence>
<evidence type="ECO:0000259" key="8">
    <source>
        <dbReference type="PROSITE" id="PS00497"/>
    </source>
</evidence>
<comment type="catalytic activity">
    <reaction evidence="7">
        <text>L-tyrosine + O2 = L-dopaquinone + H2O</text>
        <dbReference type="Rhea" id="RHEA:18117"/>
        <dbReference type="ChEBI" id="CHEBI:15377"/>
        <dbReference type="ChEBI" id="CHEBI:15379"/>
        <dbReference type="ChEBI" id="CHEBI:57924"/>
        <dbReference type="ChEBI" id="CHEBI:58315"/>
        <dbReference type="EC" id="1.14.18.1"/>
    </reaction>
</comment>
<name>A0A8H3CUW5_9AGAM</name>
<dbReference type="PROSITE" id="PS00498">
    <property type="entry name" value="TYROSINASE_2"/>
    <property type="match status" value="1"/>
</dbReference>
<comment type="catalytic activity">
    <reaction evidence="6">
        <text>2 L-dopa + O2 = 2 L-dopaquinone + 2 H2O</text>
        <dbReference type="Rhea" id="RHEA:34287"/>
        <dbReference type="ChEBI" id="CHEBI:15377"/>
        <dbReference type="ChEBI" id="CHEBI:15379"/>
        <dbReference type="ChEBI" id="CHEBI:57504"/>
        <dbReference type="ChEBI" id="CHEBI:57924"/>
        <dbReference type="EC" id="1.14.18.1"/>
    </reaction>
</comment>
<feature type="domain" description="Tyrosinase copper-binding" evidence="9">
    <location>
        <begin position="348"/>
        <end position="359"/>
    </location>
</feature>
<reference evidence="10" key="1">
    <citation type="submission" date="2021-01" db="EMBL/GenBank/DDBJ databases">
        <authorList>
            <person name="Kaushik A."/>
        </authorList>
    </citation>
    <scope>NUCLEOTIDE SEQUENCE</scope>
    <source>
        <strain evidence="10">Type strain: AG8-Rh-89/</strain>
    </source>
</reference>
<proteinExistence type="inferred from homology"/>
<dbReference type="PROSITE" id="PS00497">
    <property type="entry name" value="TYROSINASE_1"/>
    <property type="match status" value="1"/>
</dbReference>
<evidence type="ECO:0000313" key="10">
    <source>
        <dbReference type="EMBL" id="CAE6498318.1"/>
    </source>
</evidence>
<evidence type="ECO:0000256" key="7">
    <source>
        <dbReference type="ARBA" id="ARBA00048881"/>
    </source>
</evidence>
<keyword evidence="4" id="KW-0186">Copper</keyword>
<dbReference type="PANTHER" id="PTHR11474:SF76">
    <property type="entry name" value="SHKT DOMAIN-CONTAINING PROTEIN"/>
    <property type="match status" value="1"/>
</dbReference>
<dbReference type="GO" id="GO:0046872">
    <property type="term" value="F:metal ion binding"/>
    <property type="evidence" value="ECO:0007669"/>
    <property type="project" value="UniProtKB-KW"/>
</dbReference>
<organism evidence="10 11">
    <name type="scientific">Rhizoctonia solani</name>
    <dbReference type="NCBI Taxonomy" id="456999"/>
    <lineage>
        <taxon>Eukaryota</taxon>
        <taxon>Fungi</taxon>
        <taxon>Dikarya</taxon>
        <taxon>Basidiomycota</taxon>
        <taxon>Agaricomycotina</taxon>
        <taxon>Agaricomycetes</taxon>
        <taxon>Cantharellales</taxon>
        <taxon>Ceratobasidiaceae</taxon>
        <taxon>Rhizoctonia</taxon>
    </lineage>
</organism>
<evidence type="ECO:0000259" key="9">
    <source>
        <dbReference type="PROSITE" id="PS00498"/>
    </source>
</evidence>
<gene>
    <name evidence="10" type="ORF">RDB_LOCUS92117</name>
</gene>